<proteinExistence type="predicted"/>
<keyword evidence="8" id="KW-1185">Reference proteome</keyword>
<dbReference type="AlphaFoldDB" id="A0A3N0GKJ2"/>
<dbReference type="PANTHER" id="PTHR11878">
    <property type="entry name" value="SODIUM/CALCIUM EXCHANGER"/>
    <property type="match status" value="1"/>
</dbReference>
<accession>A0A3N0GKJ2</accession>
<dbReference type="GO" id="GO:0030001">
    <property type="term" value="P:metal ion transport"/>
    <property type="evidence" value="ECO:0007669"/>
    <property type="project" value="TreeGrafter"/>
</dbReference>
<organism evidence="7 8">
    <name type="scientific">Nocardioides pocheonensis</name>
    <dbReference type="NCBI Taxonomy" id="661485"/>
    <lineage>
        <taxon>Bacteria</taxon>
        <taxon>Bacillati</taxon>
        <taxon>Actinomycetota</taxon>
        <taxon>Actinomycetes</taxon>
        <taxon>Propionibacteriales</taxon>
        <taxon>Nocardioidaceae</taxon>
        <taxon>Nocardioides</taxon>
    </lineage>
</organism>
<dbReference type="GO" id="GO:0007154">
    <property type="term" value="P:cell communication"/>
    <property type="evidence" value="ECO:0007669"/>
    <property type="project" value="InterPro"/>
</dbReference>
<protein>
    <recommendedName>
        <fullName evidence="6">Calx-beta domain-containing protein</fullName>
    </recommendedName>
</protein>
<dbReference type="InterPro" id="IPR038081">
    <property type="entry name" value="CalX-like_sf"/>
</dbReference>
<feature type="chain" id="PRO_5018107977" description="Calx-beta domain-containing protein" evidence="5">
    <location>
        <begin position="20"/>
        <end position="674"/>
    </location>
</feature>
<evidence type="ECO:0000256" key="1">
    <source>
        <dbReference type="ARBA" id="ARBA00022729"/>
    </source>
</evidence>
<dbReference type="EMBL" id="RJSF01000043">
    <property type="protein sequence ID" value="RNM12985.1"/>
    <property type="molecule type" value="Genomic_DNA"/>
</dbReference>
<gene>
    <name evidence="7" type="ORF">EFL26_16255</name>
</gene>
<evidence type="ECO:0000259" key="6">
    <source>
        <dbReference type="SMART" id="SM00237"/>
    </source>
</evidence>
<keyword evidence="4" id="KW-0813">Transport</keyword>
<keyword evidence="3" id="KW-0106">Calcium</keyword>
<dbReference type="PANTHER" id="PTHR11878:SF65">
    <property type="entry name" value="NA_CA-EXCHANGE PROTEIN, ISOFORM G"/>
    <property type="match status" value="1"/>
</dbReference>
<dbReference type="Gene3D" id="2.60.40.2030">
    <property type="match status" value="1"/>
</dbReference>
<evidence type="ECO:0000256" key="2">
    <source>
        <dbReference type="ARBA" id="ARBA00022737"/>
    </source>
</evidence>
<dbReference type="Pfam" id="PF03160">
    <property type="entry name" value="Calx-beta"/>
    <property type="match status" value="1"/>
</dbReference>
<evidence type="ECO:0000256" key="4">
    <source>
        <dbReference type="ARBA" id="ARBA00023065"/>
    </source>
</evidence>
<dbReference type="InterPro" id="IPR003644">
    <property type="entry name" value="Calx_beta"/>
</dbReference>
<comment type="caution">
    <text evidence="7">The sequence shown here is derived from an EMBL/GenBank/DDBJ whole genome shotgun (WGS) entry which is preliminary data.</text>
</comment>
<evidence type="ECO:0000313" key="8">
    <source>
        <dbReference type="Proteomes" id="UP000279994"/>
    </source>
</evidence>
<evidence type="ECO:0000313" key="7">
    <source>
        <dbReference type="EMBL" id="RNM12985.1"/>
    </source>
</evidence>
<dbReference type="Proteomes" id="UP000279994">
    <property type="component" value="Unassembled WGS sequence"/>
</dbReference>
<feature type="signal peptide" evidence="5">
    <location>
        <begin position="1"/>
        <end position="19"/>
    </location>
</feature>
<dbReference type="InterPro" id="IPR051171">
    <property type="entry name" value="CaCA"/>
</dbReference>
<dbReference type="SMART" id="SM00237">
    <property type="entry name" value="Calx_beta"/>
    <property type="match status" value="1"/>
</dbReference>
<name>A0A3N0GKJ2_9ACTN</name>
<sequence length="674" mass="70208">MLAAGSLVLSGLGLGGAFAADPQQNSTVVGSSAWYTQAYENFNTGGYLTPQQADVTGPQRAPYGTSSHRITIGESSAQTELYRTDAYDGVAVGDLTRLEYSELARTTLAGGADRQAAYLRLSVDNDGTDGTDSIDASLFFFPANNGTVVNGQWQSWDVANGTLNIDGDGGATTTLADYANAHPNAVLVNAPFDQTHDAGALALIAGGALGGPTDPQTNGEYFVDRVVVGNAGQDTLYDFGGGSEVNGGTTDLTVDPAHDQGWKHQAYDNVDYLTSDQALVDGPGVPPLGEGSLRFTLLSTENPDRVELFRTTQYDDTFVRDLRTLTFSTFARGNAGNVTPQQPAYLRLSVDNDGDGTMDNTLYFYPANNGAVQQATWQTWSAAGGLWNVDSDTGVAGAITLSDYVVAHPDAKIVVNGDAGFPNQPQGGVAFLVGGGGASQMNGSYYLDDITIGKVDAATGHTATSKRFDLEPTAPTLTIGDASVAEGNSGATLTFPVTLSRPVVRAVTAHYATGNDSAKAGDDYRATSGTLTIPAGSTTGTVSVPVVSDRVHEASETMHVSLTTPVGATVADGTGVGTILDDDTAVGLGLRQARHHRVRVVVSTSPVAAGAPVTVYRVLRSGAKQLLATNLDANGRLSVRLAGHYRPGTRVTMVAKVQTANGPYRSLRVHLTVR</sequence>
<reference evidence="7 8" key="1">
    <citation type="submission" date="2018-11" db="EMBL/GenBank/DDBJ databases">
        <authorList>
            <person name="Li F."/>
        </authorList>
    </citation>
    <scope>NUCLEOTIDE SEQUENCE [LARGE SCALE GENOMIC DNA]</scope>
    <source>
        <strain evidence="7 8">Gsoil 818</strain>
    </source>
</reference>
<dbReference type="GO" id="GO:0016020">
    <property type="term" value="C:membrane"/>
    <property type="evidence" value="ECO:0007669"/>
    <property type="project" value="InterPro"/>
</dbReference>
<evidence type="ECO:0000256" key="5">
    <source>
        <dbReference type="SAM" id="SignalP"/>
    </source>
</evidence>
<keyword evidence="1 5" id="KW-0732">Signal</keyword>
<dbReference type="SUPFAM" id="SSF141072">
    <property type="entry name" value="CalX-like"/>
    <property type="match status" value="1"/>
</dbReference>
<evidence type="ECO:0000256" key="3">
    <source>
        <dbReference type="ARBA" id="ARBA00022837"/>
    </source>
</evidence>
<feature type="domain" description="Calx-beta" evidence="6">
    <location>
        <begin position="461"/>
        <end position="563"/>
    </location>
</feature>
<keyword evidence="2" id="KW-0677">Repeat</keyword>
<keyword evidence="4" id="KW-0406">Ion transport</keyword>